<dbReference type="InterPro" id="IPR052158">
    <property type="entry name" value="INH-QAR"/>
</dbReference>
<evidence type="ECO:0000256" key="1">
    <source>
        <dbReference type="SAM" id="MobiDB-lite"/>
    </source>
</evidence>
<sequence length="216" mass="23327">MNMQAVWQADPGANSCHSISVSTSTTTSKSSTSLAPTKYSPLQPACTRAPVASDRALFNVFTIGRSTTPVRARAGLKVDPDFSISDHPPMDCLIVPGGVVNAEMEKADVIRWISDQSEPGRVVAAVCTGAFMLAKTGKLAGKQVTTHWEDIGDLKEMFPSVDVLSTLRWVDEGSFVTSAGISAGIDMSLHLVERLHSRELAERTALQMDFDWTEND</sequence>
<name>A0A0P9N2H7_9PSED</name>
<dbReference type="AlphaFoldDB" id="A0A0P9N2H7"/>
<dbReference type="Proteomes" id="UP000271468">
    <property type="component" value="Unassembled WGS sequence"/>
</dbReference>
<dbReference type="InterPro" id="IPR002818">
    <property type="entry name" value="DJ-1/PfpI"/>
</dbReference>
<reference evidence="3 4" key="1">
    <citation type="submission" date="2018-08" db="EMBL/GenBank/DDBJ databases">
        <title>Recombination of ecologically and evolutionarily significant loci maintains genetic cohesion in the Pseudomonas syringae species complex.</title>
        <authorList>
            <person name="Dillon M."/>
            <person name="Thakur S."/>
            <person name="Almeida R.N.D."/>
            <person name="Weir B.S."/>
            <person name="Guttman D.S."/>
        </authorList>
    </citation>
    <scope>NUCLEOTIDE SEQUENCE [LARGE SCALE GENOMIC DNA]</scope>
    <source>
        <strain evidence="3 4">ICMP 12341</strain>
    </source>
</reference>
<dbReference type="SUPFAM" id="SSF52317">
    <property type="entry name" value="Class I glutamine amidotransferase-like"/>
    <property type="match status" value="1"/>
</dbReference>
<accession>A0A0P9N2H7</accession>
<feature type="compositionally biased region" description="Low complexity" evidence="1">
    <location>
        <begin position="15"/>
        <end position="33"/>
    </location>
</feature>
<gene>
    <name evidence="3" type="ORF">ALQ65_100310</name>
</gene>
<proteinExistence type="predicted"/>
<comment type="caution">
    <text evidence="3">The sequence shown here is derived from an EMBL/GenBank/DDBJ whole genome shotgun (WGS) entry which is preliminary data.</text>
</comment>
<protein>
    <submittedName>
        <fullName evidence="3">ThiJ/PfpI</fullName>
    </submittedName>
</protein>
<feature type="region of interest" description="Disordered" evidence="1">
    <location>
        <begin position="1"/>
        <end position="38"/>
    </location>
</feature>
<dbReference type="PANTHER" id="PTHR43130">
    <property type="entry name" value="ARAC-FAMILY TRANSCRIPTIONAL REGULATOR"/>
    <property type="match status" value="1"/>
</dbReference>
<dbReference type="PANTHER" id="PTHR43130:SF14">
    <property type="entry name" value="DJ-1_PFPI DOMAIN-CONTAINING PROTEIN"/>
    <property type="match status" value="1"/>
</dbReference>
<organism evidence="3 4">
    <name type="scientific">Pseudomonas syringae pv. coriandricola</name>
    <dbReference type="NCBI Taxonomy" id="264453"/>
    <lineage>
        <taxon>Bacteria</taxon>
        <taxon>Pseudomonadati</taxon>
        <taxon>Pseudomonadota</taxon>
        <taxon>Gammaproteobacteria</taxon>
        <taxon>Pseudomonadales</taxon>
        <taxon>Pseudomonadaceae</taxon>
        <taxon>Pseudomonas</taxon>
    </lineage>
</organism>
<evidence type="ECO:0000313" key="4">
    <source>
        <dbReference type="Proteomes" id="UP000271468"/>
    </source>
</evidence>
<dbReference type="Pfam" id="PF01965">
    <property type="entry name" value="DJ-1_PfpI"/>
    <property type="match status" value="1"/>
</dbReference>
<dbReference type="EMBL" id="RBOV01000282">
    <property type="protein sequence ID" value="RMN09655.1"/>
    <property type="molecule type" value="Genomic_DNA"/>
</dbReference>
<dbReference type="InterPro" id="IPR029062">
    <property type="entry name" value="Class_I_gatase-like"/>
</dbReference>
<evidence type="ECO:0000259" key="2">
    <source>
        <dbReference type="Pfam" id="PF01965"/>
    </source>
</evidence>
<evidence type="ECO:0000313" key="3">
    <source>
        <dbReference type="EMBL" id="RMN09655.1"/>
    </source>
</evidence>
<dbReference type="GO" id="GO:0006355">
    <property type="term" value="P:regulation of DNA-templated transcription"/>
    <property type="evidence" value="ECO:0007669"/>
    <property type="project" value="TreeGrafter"/>
</dbReference>
<feature type="domain" description="DJ-1/PfpI" evidence="2">
    <location>
        <begin position="55"/>
        <end position="193"/>
    </location>
</feature>
<dbReference type="Gene3D" id="3.40.50.880">
    <property type="match status" value="1"/>
</dbReference>
<dbReference type="CDD" id="cd03139">
    <property type="entry name" value="GATase1_PfpI_2"/>
    <property type="match status" value="1"/>
</dbReference>